<dbReference type="InParanoid" id="A0A165QPL1"/>
<protein>
    <recommendedName>
        <fullName evidence="3">Glycerophosphocholine acyltransferase 1</fullName>
    </recommendedName>
</protein>
<keyword evidence="10" id="KW-0594">Phospholipid biosynthesis</keyword>
<evidence type="ECO:0000256" key="5">
    <source>
        <dbReference type="ARBA" id="ARBA00022679"/>
    </source>
</evidence>
<evidence type="ECO:0000256" key="9">
    <source>
        <dbReference type="ARBA" id="ARBA00023136"/>
    </source>
</evidence>
<feature type="region of interest" description="Disordered" evidence="13">
    <location>
        <begin position="1"/>
        <end position="20"/>
    </location>
</feature>
<keyword evidence="4" id="KW-0444">Lipid biosynthesis</keyword>
<dbReference type="GO" id="GO:0016020">
    <property type="term" value="C:membrane"/>
    <property type="evidence" value="ECO:0007669"/>
    <property type="project" value="UniProtKB-SubCell"/>
</dbReference>
<evidence type="ECO:0000256" key="1">
    <source>
        <dbReference type="ARBA" id="ARBA00004141"/>
    </source>
</evidence>
<evidence type="ECO:0000256" key="13">
    <source>
        <dbReference type="SAM" id="MobiDB-lite"/>
    </source>
</evidence>
<sequence>MAEDSRPPSPPVSAPQTPSLANLPSFNLGYFSAPFERFKRDEAFADWGSAFTLLDTLETYWDARVDLLERNLKKHSDKIKLRAEEALKRTRPPSGELMPKDLEREIQKFKLRISKRMSSLATAWQSTKVVRTWAKIAFFLGVMTVLASALMFGLAPEWLHVFYTVLACTLLPVRFYTYKKKAWHYFLFDLCYYSNILCLVYIWMFPSSPTLWVASYCLAHGSLASAVITWRNSLVFHDWDKVTSVFIHIYPPFVFTVIRHFYPNAAVRFPAVGRVPHLDPVGAFTLSGLIYMIWQGLYWKFVLIDRRKKIESGQRTTSFSFLLHDKRGLIGRKLAAIKPEYREPSFMAGQLAYALITEIPAVFLLYDSPFWSAVFMFTIFSVSVWNGGGFYIEVFGRKFERELEALRKELAEATQSGASSQHSSSGRTSPTLDTPTLTTEPGALTDNSAEPSPVEEHESLSRVNSALRLDIQATEAASKKDQ</sequence>
<proteinExistence type="inferred from homology"/>
<feature type="transmembrane region" description="Helical" evidence="14">
    <location>
        <begin position="161"/>
        <end position="178"/>
    </location>
</feature>
<feature type="transmembrane region" description="Helical" evidence="14">
    <location>
        <begin position="136"/>
        <end position="155"/>
    </location>
</feature>
<feature type="transmembrane region" description="Helical" evidence="14">
    <location>
        <begin position="372"/>
        <end position="392"/>
    </location>
</feature>
<dbReference type="GO" id="GO:0006656">
    <property type="term" value="P:phosphatidylcholine biosynthetic process"/>
    <property type="evidence" value="ECO:0007669"/>
    <property type="project" value="TreeGrafter"/>
</dbReference>
<feature type="transmembrane region" description="Helical" evidence="14">
    <location>
        <begin position="281"/>
        <end position="299"/>
    </location>
</feature>
<gene>
    <name evidence="15" type="ORF">EXIGLDRAFT_758211</name>
</gene>
<comment type="similarity">
    <text evidence="2">Belongs to the GPC1 family.</text>
</comment>
<evidence type="ECO:0000256" key="8">
    <source>
        <dbReference type="ARBA" id="ARBA00023098"/>
    </source>
</evidence>
<keyword evidence="8" id="KW-0443">Lipid metabolism</keyword>
<keyword evidence="12" id="KW-0012">Acyltransferase</keyword>
<feature type="transmembrane region" description="Helical" evidence="14">
    <location>
        <begin position="346"/>
        <end position="366"/>
    </location>
</feature>
<dbReference type="OrthoDB" id="406287at2759"/>
<name>A0A165QPL1_EXIGL</name>
<evidence type="ECO:0000256" key="6">
    <source>
        <dbReference type="ARBA" id="ARBA00022692"/>
    </source>
</evidence>
<feature type="transmembrane region" description="Helical" evidence="14">
    <location>
        <begin position="185"/>
        <end position="205"/>
    </location>
</feature>
<evidence type="ECO:0000256" key="11">
    <source>
        <dbReference type="ARBA" id="ARBA00023264"/>
    </source>
</evidence>
<reference evidence="15 16" key="1">
    <citation type="journal article" date="2016" name="Mol. Biol. Evol.">
        <title>Comparative Genomics of Early-Diverging Mushroom-Forming Fungi Provides Insights into the Origins of Lignocellulose Decay Capabilities.</title>
        <authorList>
            <person name="Nagy L.G."/>
            <person name="Riley R."/>
            <person name="Tritt A."/>
            <person name="Adam C."/>
            <person name="Daum C."/>
            <person name="Floudas D."/>
            <person name="Sun H."/>
            <person name="Yadav J.S."/>
            <person name="Pangilinan J."/>
            <person name="Larsson K.H."/>
            <person name="Matsuura K."/>
            <person name="Barry K."/>
            <person name="Labutti K."/>
            <person name="Kuo R."/>
            <person name="Ohm R.A."/>
            <person name="Bhattacharya S.S."/>
            <person name="Shirouzu T."/>
            <person name="Yoshinaga Y."/>
            <person name="Martin F.M."/>
            <person name="Grigoriev I.V."/>
            <person name="Hibbett D.S."/>
        </authorList>
    </citation>
    <scope>NUCLEOTIDE SEQUENCE [LARGE SCALE GENOMIC DNA]</scope>
    <source>
        <strain evidence="15 16">HHB12029</strain>
    </source>
</reference>
<organism evidence="15 16">
    <name type="scientific">Exidia glandulosa HHB12029</name>
    <dbReference type="NCBI Taxonomy" id="1314781"/>
    <lineage>
        <taxon>Eukaryota</taxon>
        <taxon>Fungi</taxon>
        <taxon>Dikarya</taxon>
        <taxon>Basidiomycota</taxon>
        <taxon>Agaricomycotina</taxon>
        <taxon>Agaricomycetes</taxon>
        <taxon>Auriculariales</taxon>
        <taxon>Exidiaceae</taxon>
        <taxon>Exidia</taxon>
    </lineage>
</organism>
<keyword evidence="6 14" id="KW-0812">Transmembrane</keyword>
<feature type="region of interest" description="Disordered" evidence="13">
    <location>
        <begin position="412"/>
        <end position="467"/>
    </location>
</feature>
<feature type="transmembrane region" description="Helical" evidence="14">
    <location>
        <begin position="211"/>
        <end position="230"/>
    </location>
</feature>
<keyword evidence="16" id="KW-1185">Reference proteome</keyword>
<accession>A0A165QPL1</accession>
<feature type="compositionally biased region" description="Low complexity" evidence="13">
    <location>
        <begin position="412"/>
        <end position="439"/>
    </location>
</feature>
<keyword evidence="7 14" id="KW-1133">Transmembrane helix</keyword>
<evidence type="ECO:0000256" key="4">
    <source>
        <dbReference type="ARBA" id="ARBA00022516"/>
    </source>
</evidence>
<comment type="subcellular location">
    <subcellularLocation>
        <location evidence="1">Membrane</location>
        <topology evidence="1">Multi-pass membrane protein</topology>
    </subcellularLocation>
</comment>
<dbReference type="InterPro" id="IPR021261">
    <property type="entry name" value="GPCAT"/>
</dbReference>
<evidence type="ECO:0000256" key="7">
    <source>
        <dbReference type="ARBA" id="ARBA00022989"/>
    </source>
</evidence>
<dbReference type="GO" id="GO:0016746">
    <property type="term" value="F:acyltransferase activity"/>
    <property type="evidence" value="ECO:0007669"/>
    <property type="project" value="UniProtKB-KW"/>
</dbReference>
<evidence type="ECO:0000256" key="14">
    <source>
        <dbReference type="SAM" id="Phobius"/>
    </source>
</evidence>
<evidence type="ECO:0000256" key="10">
    <source>
        <dbReference type="ARBA" id="ARBA00023209"/>
    </source>
</evidence>
<dbReference type="FunCoup" id="A0A165QPL1">
    <property type="interactions" value="41"/>
</dbReference>
<evidence type="ECO:0000313" key="15">
    <source>
        <dbReference type="EMBL" id="KZW03895.1"/>
    </source>
</evidence>
<dbReference type="PANTHER" id="PTHR31201">
    <property type="entry name" value="OS01G0585100 PROTEIN"/>
    <property type="match status" value="1"/>
</dbReference>
<evidence type="ECO:0000256" key="3">
    <source>
        <dbReference type="ARBA" id="ARBA00019082"/>
    </source>
</evidence>
<keyword evidence="11" id="KW-1208">Phospholipid metabolism</keyword>
<keyword evidence="9 14" id="KW-0472">Membrane</keyword>
<evidence type="ECO:0000313" key="16">
    <source>
        <dbReference type="Proteomes" id="UP000077266"/>
    </source>
</evidence>
<feature type="transmembrane region" description="Helical" evidence="14">
    <location>
        <begin position="242"/>
        <end position="261"/>
    </location>
</feature>
<dbReference type="STRING" id="1314781.A0A165QPL1"/>
<dbReference type="Proteomes" id="UP000077266">
    <property type="component" value="Unassembled WGS sequence"/>
</dbReference>
<evidence type="ECO:0000256" key="2">
    <source>
        <dbReference type="ARBA" id="ARBA00006675"/>
    </source>
</evidence>
<dbReference type="EMBL" id="KV425882">
    <property type="protein sequence ID" value="KZW03895.1"/>
    <property type="molecule type" value="Genomic_DNA"/>
</dbReference>
<evidence type="ECO:0000256" key="12">
    <source>
        <dbReference type="ARBA" id="ARBA00023315"/>
    </source>
</evidence>
<dbReference type="Pfam" id="PF10998">
    <property type="entry name" value="DUF2838"/>
    <property type="match status" value="1"/>
</dbReference>
<dbReference type="PANTHER" id="PTHR31201:SF1">
    <property type="entry name" value="GLYCEROPHOSPHOCHOLINE ACYLTRANSFERASE 1"/>
    <property type="match status" value="1"/>
</dbReference>
<keyword evidence="5" id="KW-0808">Transferase</keyword>
<dbReference type="AlphaFoldDB" id="A0A165QPL1"/>